<organism evidence="1">
    <name type="scientific">viral metagenome</name>
    <dbReference type="NCBI Taxonomy" id="1070528"/>
    <lineage>
        <taxon>unclassified sequences</taxon>
        <taxon>metagenomes</taxon>
        <taxon>organismal metagenomes</taxon>
    </lineage>
</organism>
<name>A0A6C0M277_9ZZZZ</name>
<evidence type="ECO:0000313" key="1">
    <source>
        <dbReference type="EMBL" id="QHU36623.1"/>
    </source>
</evidence>
<dbReference type="AlphaFoldDB" id="A0A6C0M277"/>
<proteinExistence type="predicted"/>
<reference evidence="1" key="1">
    <citation type="journal article" date="2020" name="Nature">
        <title>Giant virus diversity and host interactions through global metagenomics.</title>
        <authorList>
            <person name="Schulz F."/>
            <person name="Roux S."/>
            <person name="Paez-Espino D."/>
            <person name="Jungbluth S."/>
            <person name="Walsh D.A."/>
            <person name="Denef V.J."/>
            <person name="McMahon K.D."/>
            <person name="Konstantinidis K.T."/>
            <person name="Eloe-Fadrosh E.A."/>
            <person name="Kyrpides N.C."/>
            <person name="Woyke T."/>
        </authorList>
    </citation>
    <scope>NUCLEOTIDE SEQUENCE</scope>
    <source>
        <strain evidence="1">GVMAG-S-1035124-57</strain>
    </source>
</reference>
<dbReference type="EMBL" id="MN740631">
    <property type="protein sequence ID" value="QHU36623.1"/>
    <property type="molecule type" value="Genomic_DNA"/>
</dbReference>
<accession>A0A6C0M277</accession>
<sequence>MRFEEYDIVKNNGVNRIPIPVGPQMGLQIQSSQRPQTRR</sequence>
<protein>
    <submittedName>
        <fullName evidence="1">Uncharacterized protein</fullName>
    </submittedName>
</protein>